<feature type="region of interest" description="Disordered" evidence="1">
    <location>
        <begin position="52"/>
        <end position="86"/>
    </location>
</feature>
<evidence type="ECO:0000256" key="1">
    <source>
        <dbReference type="SAM" id="MobiDB-lite"/>
    </source>
</evidence>
<keyword evidence="3" id="KW-1185">Reference proteome</keyword>
<gene>
    <name evidence="2" type="ORF">GTA08_BOTSDO11598</name>
</gene>
<comment type="caution">
    <text evidence="2">The sequence shown here is derived from an EMBL/GenBank/DDBJ whole genome shotgun (WGS) entry which is preliminary data.</text>
</comment>
<sequence>MQLNATPKRALKGKTPYFIVFGRQMNSHPVSPALREDLEINKVLDDEWQDAEGVSPADLPYPGGNSRPISSRDGDLSPPMNRDDPADDDNVVFLHESTCLATKISTLDPYDDKDKAPTLPSVSGALFNEPNYPVLNDESLRSYVIKRVAKINIRQGGLKELYKEGILVNPRVRYKLDDGLEEPPELRDAIIKLDLLAAGWRGAKLVAAKRWLVREYKPAEDAVGGPSNTAEEAEEESITAKTTELASATLALAGSTPRQVRFLDLNERVTPATQSELSESPYEGRQCDEQVRGTQKRLREIMKSKHSRTHKY</sequence>
<reference evidence="2" key="1">
    <citation type="submission" date="2020-04" db="EMBL/GenBank/DDBJ databases">
        <title>Genome Assembly and Annotation of Botryosphaeria dothidea sdau 11-99, a Latent Pathogen of Apple Fruit Ring Rot in China.</title>
        <authorList>
            <person name="Yu C."/>
            <person name="Diao Y."/>
            <person name="Lu Q."/>
            <person name="Zhao J."/>
            <person name="Cui S."/>
            <person name="Peng C."/>
            <person name="He B."/>
            <person name="Liu H."/>
        </authorList>
    </citation>
    <scope>NUCLEOTIDE SEQUENCE [LARGE SCALE GENOMIC DNA]</scope>
    <source>
        <strain evidence="2">Sdau11-99</strain>
    </source>
</reference>
<dbReference type="EMBL" id="WWBZ02000002">
    <property type="protein sequence ID" value="KAF4312820.1"/>
    <property type="molecule type" value="Genomic_DNA"/>
</dbReference>
<organism evidence="2 3">
    <name type="scientific">Botryosphaeria dothidea</name>
    <dbReference type="NCBI Taxonomy" id="55169"/>
    <lineage>
        <taxon>Eukaryota</taxon>
        <taxon>Fungi</taxon>
        <taxon>Dikarya</taxon>
        <taxon>Ascomycota</taxon>
        <taxon>Pezizomycotina</taxon>
        <taxon>Dothideomycetes</taxon>
        <taxon>Dothideomycetes incertae sedis</taxon>
        <taxon>Botryosphaeriales</taxon>
        <taxon>Botryosphaeriaceae</taxon>
        <taxon>Botryosphaeria</taxon>
    </lineage>
</organism>
<evidence type="ECO:0000313" key="2">
    <source>
        <dbReference type="EMBL" id="KAF4312820.1"/>
    </source>
</evidence>
<protein>
    <submittedName>
        <fullName evidence="2">Uncharacterized protein</fullName>
    </submittedName>
</protein>
<evidence type="ECO:0000313" key="3">
    <source>
        <dbReference type="Proteomes" id="UP000572817"/>
    </source>
</evidence>
<dbReference type="AlphaFoldDB" id="A0A8H4N8B6"/>
<proteinExistence type="predicted"/>
<dbReference type="OrthoDB" id="3953494at2759"/>
<accession>A0A8H4N8B6</accession>
<dbReference type="Proteomes" id="UP000572817">
    <property type="component" value="Unassembled WGS sequence"/>
</dbReference>
<name>A0A8H4N8B6_9PEZI</name>